<name>A0A8H8CFN1_PSICU</name>
<comment type="caution">
    <text evidence="1">The sequence shown here is derived from an EMBL/GenBank/DDBJ whole genome shotgun (WGS) entry which is preliminary data.</text>
</comment>
<accession>A0A8H8CFN1</accession>
<reference evidence="1" key="1">
    <citation type="submission" date="2021-02" db="EMBL/GenBank/DDBJ databases">
        <title>Psilocybe cubensis genome.</title>
        <authorList>
            <person name="Mckernan K.J."/>
            <person name="Crawford S."/>
            <person name="Trippe A."/>
            <person name="Kane L.T."/>
            <person name="Mclaughlin S."/>
        </authorList>
    </citation>
    <scope>NUCLEOTIDE SEQUENCE [LARGE SCALE GENOMIC DNA]</scope>
    <source>
        <strain evidence="1">MGC-MH-2018</strain>
    </source>
</reference>
<gene>
    <name evidence="1" type="ORF">JR316_011009</name>
</gene>
<dbReference type="AlphaFoldDB" id="A0A8H8CFN1"/>
<dbReference type="OrthoDB" id="3165318at2759"/>
<evidence type="ECO:0000313" key="1">
    <source>
        <dbReference type="EMBL" id="KAG5163818.1"/>
    </source>
</evidence>
<proteinExistence type="predicted"/>
<dbReference type="EMBL" id="JAFIQS010000013">
    <property type="protein sequence ID" value="KAG5163818.1"/>
    <property type="molecule type" value="Genomic_DNA"/>
</dbReference>
<organism evidence="1">
    <name type="scientific">Psilocybe cubensis</name>
    <name type="common">Psychedelic mushroom</name>
    <name type="synonym">Stropharia cubensis</name>
    <dbReference type="NCBI Taxonomy" id="181762"/>
    <lineage>
        <taxon>Eukaryota</taxon>
        <taxon>Fungi</taxon>
        <taxon>Dikarya</taxon>
        <taxon>Basidiomycota</taxon>
        <taxon>Agaricomycotina</taxon>
        <taxon>Agaricomycetes</taxon>
        <taxon>Agaricomycetidae</taxon>
        <taxon>Agaricales</taxon>
        <taxon>Agaricineae</taxon>
        <taxon>Strophariaceae</taxon>
        <taxon>Psilocybe</taxon>
    </lineage>
</organism>
<protein>
    <submittedName>
        <fullName evidence="1">Uncharacterized protein</fullName>
    </submittedName>
</protein>
<sequence length="216" mass="23580">MSITGNARKLTFVSKNLGKDIDLMLMFDPPKEGTLFTDLYPVCWKVLQFSASNISTAVVVYTADTAFIVPQANDDSNIVSALNVERCQGGQVCSLMTNNKGNNYLTHPGVGTPGIIQCKIQSAKPADLAFGIMGKDQSVAPIFKWTGLGVDSTLAVKLTPVLRIYGVSDYHSSEILTANVNTDELFRQDLTQLPHETTWNVVRDPSSLQLKIVRAK</sequence>